<dbReference type="EMBL" id="VYZN01000014">
    <property type="protein sequence ID" value="KAE9539477.1"/>
    <property type="molecule type" value="Genomic_DNA"/>
</dbReference>
<gene>
    <name evidence="2" type="ORF">AGLY_004729</name>
</gene>
<feature type="region of interest" description="Disordered" evidence="1">
    <location>
        <begin position="247"/>
        <end position="270"/>
    </location>
</feature>
<proteinExistence type="predicted"/>
<feature type="compositionally biased region" description="Basic residues" evidence="1">
    <location>
        <begin position="253"/>
        <end position="269"/>
    </location>
</feature>
<protein>
    <submittedName>
        <fullName evidence="2">Uncharacterized protein</fullName>
    </submittedName>
</protein>
<dbReference type="Proteomes" id="UP000475862">
    <property type="component" value="Unassembled WGS sequence"/>
</dbReference>
<evidence type="ECO:0000256" key="1">
    <source>
        <dbReference type="SAM" id="MobiDB-lite"/>
    </source>
</evidence>
<evidence type="ECO:0000313" key="2">
    <source>
        <dbReference type="EMBL" id="KAE9539477.1"/>
    </source>
</evidence>
<reference evidence="2 3" key="1">
    <citation type="submission" date="2019-08" db="EMBL/GenBank/DDBJ databases">
        <title>The genome of the soybean aphid Biotype 1, its phylome, world population structure and adaptation to the North American continent.</title>
        <authorList>
            <person name="Giordano R."/>
            <person name="Donthu R.K."/>
            <person name="Hernandez A.G."/>
            <person name="Wright C.L."/>
            <person name="Zimin A.V."/>
        </authorList>
    </citation>
    <scope>NUCLEOTIDE SEQUENCE [LARGE SCALE GENOMIC DNA]</scope>
    <source>
        <tissue evidence="2">Whole aphids</tissue>
    </source>
</reference>
<comment type="caution">
    <text evidence="2">The sequence shown here is derived from an EMBL/GenBank/DDBJ whole genome shotgun (WGS) entry which is preliminary data.</text>
</comment>
<organism evidence="2 3">
    <name type="scientific">Aphis glycines</name>
    <name type="common">Soybean aphid</name>
    <dbReference type="NCBI Taxonomy" id="307491"/>
    <lineage>
        <taxon>Eukaryota</taxon>
        <taxon>Metazoa</taxon>
        <taxon>Ecdysozoa</taxon>
        <taxon>Arthropoda</taxon>
        <taxon>Hexapoda</taxon>
        <taxon>Insecta</taxon>
        <taxon>Pterygota</taxon>
        <taxon>Neoptera</taxon>
        <taxon>Paraneoptera</taxon>
        <taxon>Hemiptera</taxon>
        <taxon>Sternorrhyncha</taxon>
        <taxon>Aphidomorpha</taxon>
        <taxon>Aphidoidea</taxon>
        <taxon>Aphididae</taxon>
        <taxon>Aphidini</taxon>
        <taxon>Aphis</taxon>
        <taxon>Aphis</taxon>
    </lineage>
</organism>
<name>A0A6G0TVM0_APHGL</name>
<sequence length="402" mass="45469">MAVLRKLVRMPFAYVRHVVKFRGLCDVQAAHLYRVGHRRTGLRQTVVAVDQHKRGAPARDFRNWRRIVAKVPPDQFGGRAVGEGVVADRAEVRGQRVDQPLDERHFVADVLEQVVDQVRGVLRVGHAPVELRRVVGRPDGHERRVVRVRERRETVGGERLGEHHVERARLADQTADQGMFESGLAHPVVHLAQVPEPAVASTAAAAFASRERADHGHVVTASGQGDHQRFDHGEVTVAVVREHGQYSGTVGRGRTHHQRQNRRNRHRGRLTNDGDGFYDCRNDFRGNSDSPGYSVMNKKKVVYCHCDRIIHIISFTDVAVGFSTSTTNAHCKCKQYICLMRSSVQLYRGRPFYQLCKNTFDLYQYIPTITICRIYNLKPTGPAHADDDWVSCKFDGPKMKSL</sequence>
<dbReference type="AlphaFoldDB" id="A0A6G0TVM0"/>
<accession>A0A6G0TVM0</accession>
<keyword evidence="3" id="KW-1185">Reference proteome</keyword>
<evidence type="ECO:0000313" key="3">
    <source>
        <dbReference type="Proteomes" id="UP000475862"/>
    </source>
</evidence>